<dbReference type="PANTHER" id="PTHR43335:SF4">
    <property type="entry name" value="ABC TRANSPORTER, ATP-BINDING PROTEIN"/>
    <property type="match status" value="1"/>
</dbReference>
<sequence length="313" mass="33363">MGIRTAEVLIEARGLTRRYGPTVAVKELDLTLRKGEIVGLLGPNGAGKSTTMKMLTGNLAPSAGEVTIKGISLRAEPKAAKSHIGYLPEQPPVYPELTVDEYLRFCANLHGVPGKQLGDALTSAKRDCGLADVGSRLVGNLSKGYQQRVGIAQAIIHRPSVVILDEPTVGLDPIQIREIRTLIAELGKAHTVILSSHILPEIQAVCDRVMIIARGTVVYNEPISATNNQSSVVCGFRRPPQAVHLADLEGVDGASPLGDGRFIVSALKNADPRDAIVAAAATNDWGLIELHAQQRTLEEIFVELTSTDVRAAA</sequence>
<comment type="similarity">
    <text evidence="1">Belongs to the ABC transporter superfamily.</text>
</comment>
<dbReference type="GO" id="GO:0005524">
    <property type="term" value="F:ATP binding"/>
    <property type="evidence" value="ECO:0007669"/>
    <property type="project" value="UniProtKB-KW"/>
</dbReference>
<evidence type="ECO:0000256" key="2">
    <source>
        <dbReference type="ARBA" id="ARBA00022448"/>
    </source>
</evidence>
<dbReference type="SUPFAM" id="SSF52540">
    <property type="entry name" value="P-loop containing nucleoside triphosphate hydrolases"/>
    <property type="match status" value="1"/>
</dbReference>
<evidence type="ECO:0000259" key="5">
    <source>
        <dbReference type="PROSITE" id="PS50893"/>
    </source>
</evidence>
<comment type="caution">
    <text evidence="6">The sequence shown here is derived from an EMBL/GenBank/DDBJ whole genome shotgun (WGS) entry which is preliminary data.</text>
</comment>
<evidence type="ECO:0000256" key="1">
    <source>
        <dbReference type="ARBA" id="ARBA00005417"/>
    </source>
</evidence>
<dbReference type="GO" id="GO:0016887">
    <property type="term" value="F:ATP hydrolysis activity"/>
    <property type="evidence" value="ECO:0007669"/>
    <property type="project" value="InterPro"/>
</dbReference>
<evidence type="ECO:0000256" key="4">
    <source>
        <dbReference type="ARBA" id="ARBA00022840"/>
    </source>
</evidence>
<dbReference type="InterPro" id="IPR003439">
    <property type="entry name" value="ABC_transporter-like_ATP-bd"/>
</dbReference>
<protein>
    <submittedName>
        <fullName evidence="6">ATP-binding cassette domain-containing protein</fullName>
    </submittedName>
</protein>
<evidence type="ECO:0000313" key="6">
    <source>
        <dbReference type="EMBL" id="NKF21218.1"/>
    </source>
</evidence>
<dbReference type="CDD" id="cd03230">
    <property type="entry name" value="ABC_DR_subfamily_A"/>
    <property type="match status" value="1"/>
</dbReference>
<dbReference type="Proteomes" id="UP000653472">
    <property type="component" value="Unassembled WGS sequence"/>
</dbReference>
<organism evidence="6 7">
    <name type="scientific">Solimonas marina</name>
    <dbReference type="NCBI Taxonomy" id="2714601"/>
    <lineage>
        <taxon>Bacteria</taxon>
        <taxon>Pseudomonadati</taxon>
        <taxon>Pseudomonadota</taxon>
        <taxon>Gammaproteobacteria</taxon>
        <taxon>Nevskiales</taxon>
        <taxon>Nevskiaceae</taxon>
        <taxon>Solimonas</taxon>
    </lineage>
</organism>
<dbReference type="AlphaFoldDB" id="A0A970B517"/>
<keyword evidence="2" id="KW-0813">Transport</keyword>
<dbReference type="PANTHER" id="PTHR43335">
    <property type="entry name" value="ABC TRANSPORTER, ATP-BINDING PROTEIN"/>
    <property type="match status" value="1"/>
</dbReference>
<reference evidence="6" key="1">
    <citation type="submission" date="2020-03" db="EMBL/GenBank/DDBJ databases">
        <title>Solimonas marina sp. nov., isolated from deep seawater of the Pacific Ocean.</title>
        <authorList>
            <person name="Liu X."/>
            <person name="Lai Q."/>
            <person name="Sun F."/>
            <person name="Gai Y."/>
            <person name="Li G."/>
            <person name="Shao Z."/>
        </authorList>
    </citation>
    <scope>NUCLEOTIDE SEQUENCE</scope>
    <source>
        <strain evidence="6">C16B3</strain>
    </source>
</reference>
<evidence type="ECO:0000313" key="7">
    <source>
        <dbReference type="Proteomes" id="UP000653472"/>
    </source>
</evidence>
<gene>
    <name evidence="6" type="ORF">G7Y82_02735</name>
</gene>
<name>A0A970B517_9GAMM</name>
<dbReference type="SMART" id="SM00382">
    <property type="entry name" value="AAA"/>
    <property type="match status" value="1"/>
</dbReference>
<accession>A0A970B517</accession>
<proteinExistence type="inferred from homology"/>
<dbReference type="PROSITE" id="PS50893">
    <property type="entry name" value="ABC_TRANSPORTER_2"/>
    <property type="match status" value="1"/>
</dbReference>
<keyword evidence="4 6" id="KW-0067">ATP-binding</keyword>
<keyword evidence="7" id="KW-1185">Reference proteome</keyword>
<feature type="domain" description="ABC transporter" evidence="5">
    <location>
        <begin position="10"/>
        <end position="239"/>
    </location>
</feature>
<dbReference type="Gene3D" id="3.40.50.300">
    <property type="entry name" value="P-loop containing nucleotide triphosphate hydrolases"/>
    <property type="match status" value="1"/>
</dbReference>
<keyword evidence="3" id="KW-0547">Nucleotide-binding</keyword>
<dbReference type="Pfam" id="PF00005">
    <property type="entry name" value="ABC_tran"/>
    <property type="match status" value="1"/>
</dbReference>
<evidence type="ECO:0000256" key="3">
    <source>
        <dbReference type="ARBA" id="ARBA00022741"/>
    </source>
</evidence>
<dbReference type="InterPro" id="IPR003593">
    <property type="entry name" value="AAA+_ATPase"/>
</dbReference>
<dbReference type="EMBL" id="JAAVXB010000001">
    <property type="protein sequence ID" value="NKF21218.1"/>
    <property type="molecule type" value="Genomic_DNA"/>
</dbReference>
<dbReference type="InterPro" id="IPR027417">
    <property type="entry name" value="P-loop_NTPase"/>
</dbReference>